<evidence type="ECO:0000256" key="8">
    <source>
        <dbReference type="ARBA" id="ARBA00022676"/>
    </source>
</evidence>
<dbReference type="EC" id="2.4.1.1" evidence="14"/>
<dbReference type="Gramene" id="AUR62018166-RA">
    <property type="protein sequence ID" value="AUR62018166-RA:cds"/>
    <property type="gene ID" value="AUR62018166"/>
</dbReference>
<keyword evidence="7" id="KW-0934">Plastid</keyword>
<reference evidence="15" key="2">
    <citation type="submission" date="2021-03" db="UniProtKB">
        <authorList>
            <consortium name="EnsemblPlants"/>
        </authorList>
    </citation>
    <scope>IDENTIFICATION</scope>
</reference>
<dbReference type="EnsemblPlants" id="AUR62018166-RA">
    <property type="protein sequence ID" value="AUR62018166-RA:cds"/>
    <property type="gene ID" value="AUR62018166"/>
</dbReference>
<dbReference type="CDD" id="cd04300">
    <property type="entry name" value="GT35_Glycogen_Phosphorylase"/>
    <property type="match status" value="1"/>
</dbReference>
<dbReference type="InterPro" id="IPR000811">
    <property type="entry name" value="Glyco_trans_35"/>
</dbReference>
<reference evidence="15" key="1">
    <citation type="journal article" date="2017" name="Nature">
        <title>The genome of Chenopodium quinoa.</title>
        <authorList>
            <person name="Jarvis D.E."/>
            <person name="Ho Y.S."/>
            <person name="Lightfoot D.J."/>
            <person name="Schmoeckel S.M."/>
            <person name="Li B."/>
            <person name="Borm T.J.A."/>
            <person name="Ohyanagi H."/>
            <person name="Mineta K."/>
            <person name="Michell C.T."/>
            <person name="Saber N."/>
            <person name="Kharbatia N.M."/>
            <person name="Rupper R.R."/>
            <person name="Sharp A.R."/>
            <person name="Dally N."/>
            <person name="Boughton B.A."/>
            <person name="Woo Y.H."/>
            <person name="Gao G."/>
            <person name="Schijlen E.G.W.M."/>
            <person name="Guo X."/>
            <person name="Momin A.A."/>
            <person name="Negrao S."/>
            <person name="Al-Babili S."/>
            <person name="Gehring C."/>
            <person name="Roessner U."/>
            <person name="Jung C."/>
            <person name="Murphy K."/>
            <person name="Arold S.T."/>
            <person name="Gojobori T."/>
            <person name="van der Linden C.G."/>
            <person name="van Loo E.N."/>
            <person name="Jellen E.N."/>
            <person name="Maughan P.J."/>
            <person name="Tester M."/>
        </authorList>
    </citation>
    <scope>NUCLEOTIDE SEQUENCE [LARGE SCALE GENOMIC DNA]</scope>
    <source>
        <strain evidence="15">cv. PI 614886</strain>
    </source>
</reference>
<evidence type="ECO:0000256" key="4">
    <source>
        <dbReference type="ARBA" id="ARBA00006047"/>
    </source>
</evidence>
<evidence type="ECO:0000256" key="3">
    <source>
        <dbReference type="ARBA" id="ARBA00004229"/>
    </source>
</evidence>
<proteinExistence type="inferred from homology"/>
<keyword evidence="9 14" id="KW-0808">Transferase</keyword>
<evidence type="ECO:0000256" key="10">
    <source>
        <dbReference type="ARBA" id="ARBA00022898"/>
    </source>
</evidence>
<comment type="subcellular location">
    <subcellularLocation>
        <location evidence="3">Plastid</location>
        <location evidence="3">Chloroplast</location>
    </subcellularLocation>
</comment>
<feature type="modified residue" description="N6-(pyridoxal phosphate)lysine" evidence="13">
    <location>
        <position position="814"/>
    </location>
</feature>
<sequence length="1012" mass="114640">MATLPLSSSSTSGRTHSSSFCSSISRVMEFSLKNGCYNSRILFSSINNRNMIMRGTGRCFVVKDVFSDSKPKSQEPIIEEGTSSNFNPLRNLSPDSASIASSIKYHAEFTPLFAPNEFSLPKAFFAAAQSVRDSLIINWNATYDQYEKMNMKQAYYLSMEFLQGRALLNAIGNLELTDAYGDALKKLGHNLEAVASQERDAALGNGGLGRLASCFLDSLATLNYPAWGYGLRYKYGLFKQLITKDGQEESAENWLEIANPWELVRNDVSYIIKFYGKVASGSDGRSHWIGGEDIKAVAYDVPIPGYLTKTTINLRLWSTTVPSDDFDLSAFNAGEHTKANEARANAEMICSVLYPGDESMQGKILRLKQQYTLCSASLQDIISQFERRSGEHVKWEDFPEKVALQMNDTHPTLCIPELMRILIDVKGLSWKESWNITQRTVAYTNHTVLPEALEKWSYELMQTLLPRHVEIIEKIDKELVETIVSKYGSNDPELLIEKLNELRILENFDLPSSVSSLIKEKMTCQAEEHEKIEIPNEQDGLVVVEESEEDVVETKIEEEPVPEPPKMVRMANLCVVGGHAVNGVAEIHSQIVKEQVFRDFFELWPEKFQNKTNGVTPRRWIRFCNPELSSILTKWIGSEDWVLNTEKLAELRKFADNKDLHTEWMAAKRNNKLKVVSLIKERTGYTVSPDAMFDIQIKRIHEYKRQLLNILGIVYRYKKMKEMSAVERKANFVPRVCIFGGKAFATYVQAKRIVKFITDVGAAINNDPDIGDLLKVVFVPDYNVSVAELLIPASELSQHISTAGMEASGTSNMKFSMNGCILIGTLDGANVEIREEVGEENFFLFGAQAHEIAGLRKERAEGKFVPDPRFEEVKEYVKSGVFGSSSYDELLESLEGNEGYGRSDYFLVGKDFPTYIECQEKVDEAYRDQQCLSHTESVWRIAAHERQLLYPYSFNGYYGHESDILSVLFDGNVQRWTRMSILNTAGSFKFSSDRTIHEYAKDIWNIHPVKLP</sequence>
<evidence type="ECO:0000256" key="11">
    <source>
        <dbReference type="ARBA" id="ARBA00022946"/>
    </source>
</evidence>
<keyword evidence="10 13" id="KW-0663">Pyridoxal phosphate</keyword>
<protein>
    <recommendedName>
        <fullName evidence="14">Alpha-1,4 glucan phosphorylase</fullName>
        <ecNumber evidence="14">2.4.1.1</ecNumber>
    </recommendedName>
</protein>
<comment type="function">
    <text evidence="14">Allosteric enzyme that catalyzes the rate-limiting step in glycogen catabolism, the phosphorolytic cleavage of glycogen to produce glucose-1-phosphate, and plays a central role in maintaining cellular and organismal glucose homeostasis.</text>
</comment>
<evidence type="ECO:0000256" key="14">
    <source>
        <dbReference type="RuleBase" id="RU000587"/>
    </source>
</evidence>
<dbReference type="OMA" id="HCACSVA"/>
<dbReference type="FunFam" id="3.40.50.2000:FF:000105">
    <property type="entry name" value="Alpha-1,4 glucan phosphorylase"/>
    <property type="match status" value="1"/>
</dbReference>
<dbReference type="PROSITE" id="PS00102">
    <property type="entry name" value="PHOSPHORYLASE"/>
    <property type="match status" value="1"/>
</dbReference>
<evidence type="ECO:0000256" key="12">
    <source>
        <dbReference type="ARBA" id="ARBA00023277"/>
    </source>
</evidence>
<evidence type="ECO:0000256" key="2">
    <source>
        <dbReference type="ARBA" id="ARBA00001933"/>
    </source>
</evidence>
<dbReference type="Pfam" id="PF00343">
    <property type="entry name" value="Phosphorylase"/>
    <property type="match status" value="3"/>
</dbReference>
<keyword evidence="11" id="KW-0809">Transit peptide</keyword>
<dbReference type="SUPFAM" id="SSF53756">
    <property type="entry name" value="UDP-Glycosyltransferase/glycogen phosphorylase"/>
    <property type="match status" value="2"/>
</dbReference>
<dbReference type="GO" id="GO:0005980">
    <property type="term" value="P:glycogen catabolic process"/>
    <property type="evidence" value="ECO:0007669"/>
    <property type="project" value="TreeGrafter"/>
</dbReference>
<name>A0A803LSH2_CHEQI</name>
<dbReference type="PIRSF" id="PIRSF000460">
    <property type="entry name" value="Pprylas_GlgP"/>
    <property type="match status" value="1"/>
</dbReference>
<dbReference type="Proteomes" id="UP000596660">
    <property type="component" value="Unplaced"/>
</dbReference>
<keyword evidence="8 14" id="KW-0328">Glycosyltransferase</keyword>
<dbReference type="GO" id="GO:0008184">
    <property type="term" value="F:glycogen phosphorylase activity"/>
    <property type="evidence" value="ECO:0007669"/>
    <property type="project" value="InterPro"/>
</dbReference>
<dbReference type="PANTHER" id="PTHR11468:SF28">
    <property type="entry name" value="ALPHA-GLUCAN PHOSPHORYLASE 1"/>
    <property type="match status" value="1"/>
</dbReference>
<evidence type="ECO:0000256" key="7">
    <source>
        <dbReference type="ARBA" id="ARBA00022640"/>
    </source>
</evidence>
<evidence type="ECO:0000256" key="13">
    <source>
        <dbReference type="PIRSR" id="PIRSR000460-1"/>
    </source>
</evidence>
<dbReference type="FunFam" id="3.40.50.2000:FF:000003">
    <property type="entry name" value="Alpha-1,4 glucan phosphorylase"/>
    <property type="match status" value="1"/>
</dbReference>
<dbReference type="AlphaFoldDB" id="A0A803LSH2"/>
<dbReference type="Gene3D" id="3.40.50.2000">
    <property type="entry name" value="Glycogen Phosphorylase B"/>
    <property type="match status" value="2"/>
</dbReference>
<evidence type="ECO:0000313" key="15">
    <source>
        <dbReference type="EnsemblPlants" id="AUR62018166-RA:cds"/>
    </source>
</evidence>
<accession>A0A803LSH2</accession>
<keyword evidence="6" id="KW-0021">Allosteric enzyme</keyword>
<organism evidence="15 16">
    <name type="scientific">Chenopodium quinoa</name>
    <name type="common">Quinoa</name>
    <dbReference type="NCBI Taxonomy" id="63459"/>
    <lineage>
        <taxon>Eukaryota</taxon>
        <taxon>Viridiplantae</taxon>
        <taxon>Streptophyta</taxon>
        <taxon>Embryophyta</taxon>
        <taxon>Tracheophyta</taxon>
        <taxon>Spermatophyta</taxon>
        <taxon>Magnoliopsida</taxon>
        <taxon>eudicotyledons</taxon>
        <taxon>Gunneridae</taxon>
        <taxon>Pentapetalae</taxon>
        <taxon>Caryophyllales</taxon>
        <taxon>Chenopodiaceae</taxon>
        <taxon>Chenopodioideae</taxon>
        <taxon>Atripliceae</taxon>
        <taxon>Chenopodium</taxon>
    </lineage>
</organism>
<dbReference type="PANTHER" id="PTHR11468">
    <property type="entry name" value="GLYCOGEN PHOSPHORYLASE"/>
    <property type="match status" value="1"/>
</dbReference>
<evidence type="ECO:0000256" key="1">
    <source>
        <dbReference type="ARBA" id="ARBA00001275"/>
    </source>
</evidence>
<evidence type="ECO:0000256" key="6">
    <source>
        <dbReference type="ARBA" id="ARBA00022533"/>
    </source>
</evidence>
<evidence type="ECO:0000256" key="5">
    <source>
        <dbReference type="ARBA" id="ARBA00022528"/>
    </source>
</evidence>
<evidence type="ECO:0000256" key="9">
    <source>
        <dbReference type="ARBA" id="ARBA00022679"/>
    </source>
</evidence>
<evidence type="ECO:0000313" key="16">
    <source>
        <dbReference type="Proteomes" id="UP000596660"/>
    </source>
</evidence>
<keyword evidence="16" id="KW-1185">Reference proteome</keyword>
<dbReference type="InterPro" id="IPR035090">
    <property type="entry name" value="Pyridoxal_P_attach_site"/>
</dbReference>
<dbReference type="GO" id="GO:0009507">
    <property type="term" value="C:chloroplast"/>
    <property type="evidence" value="ECO:0007669"/>
    <property type="project" value="UniProtKB-SubCell"/>
</dbReference>
<dbReference type="GO" id="GO:0030170">
    <property type="term" value="F:pyridoxal phosphate binding"/>
    <property type="evidence" value="ECO:0007669"/>
    <property type="project" value="TreeGrafter"/>
</dbReference>
<comment type="cofactor">
    <cofactor evidence="2 14">
        <name>pyridoxal 5'-phosphate</name>
        <dbReference type="ChEBI" id="CHEBI:597326"/>
    </cofactor>
</comment>
<keyword evidence="5" id="KW-0150">Chloroplast</keyword>
<keyword evidence="12 14" id="KW-0119">Carbohydrate metabolism</keyword>
<comment type="catalytic activity">
    <reaction evidence="1 14">
        <text>[(1-&gt;4)-alpha-D-glucosyl](n) + phosphate = [(1-&gt;4)-alpha-D-glucosyl](n-1) + alpha-D-glucose 1-phosphate</text>
        <dbReference type="Rhea" id="RHEA:41732"/>
        <dbReference type="Rhea" id="RHEA-COMP:9584"/>
        <dbReference type="Rhea" id="RHEA-COMP:9586"/>
        <dbReference type="ChEBI" id="CHEBI:15444"/>
        <dbReference type="ChEBI" id="CHEBI:43474"/>
        <dbReference type="ChEBI" id="CHEBI:58601"/>
        <dbReference type="EC" id="2.4.1.1"/>
    </reaction>
</comment>
<comment type="similarity">
    <text evidence="4 14">Belongs to the glycogen phosphorylase family.</text>
</comment>